<dbReference type="Pfam" id="PF07714">
    <property type="entry name" value="PK_Tyr_Ser-Thr"/>
    <property type="match status" value="1"/>
</dbReference>
<comment type="subcellular location">
    <subcellularLocation>
        <location evidence="1">Membrane</location>
        <topology evidence="1">Single-pass type I membrane protein</topology>
    </subcellularLocation>
</comment>
<proteinExistence type="predicted"/>
<keyword evidence="6" id="KW-0732">Signal</keyword>
<dbReference type="SMART" id="SM00220">
    <property type="entry name" value="S_TKc"/>
    <property type="match status" value="1"/>
</dbReference>
<evidence type="ECO:0000256" key="2">
    <source>
        <dbReference type="ARBA" id="ARBA00022527"/>
    </source>
</evidence>
<keyword evidence="8" id="KW-0418">Kinase</keyword>
<dbReference type="PROSITE" id="PS50011">
    <property type="entry name" value="PROTEIN_KINASE_DOM"/>
    <property type="match status" value="1"/>
</dbReference>
<keyword evidence="9" id="KW-0067">ATP-binding</keyword>
<dbReference type="InterPro" id="IPR001245">
    <property type="entry name" value="Ser-Thr/Tyr_kinase_cat_dom"/>
</dbReference>
<evidence type="ECO:0000256" key="11">
    <source>
        <dbReference type="ARBA" id="ARBA00023136"/>
    </source>
</evidence>
<dbReference type="AlphaFoldDB" id="A0A8X7V5R1"/>
<dbReference type="Pfam" id="PF13947">
    <property type="entry name" value="GUB_WAK_bind"/>
    <property type="match status" value="1"/>
</dbReference>
<dbReference type="Gene3D" id="2.10.25.10">
    <property type="entry name" value="Laminin"/>
    <property type="match status" value="1"/>
</dbReference>
<keyword evidence="18" id="KW-1185">Reference proteome</keyword>
<reference evidence="17 18" key="1">
    <citation type="submission" date="2020-02" db="EMBL/GenBank/DDBJ databases">
        <authorList>
            <person name="Ma Q."/>
            <person name="Huang Y."/>
            <person name="Song X."/>
            <person name="Pei D."/>
        </authorList>
    </citation>
    <scope>NUCLEOTIDE SEQUENCE [LARGE SCALE GENOMIC DNA]</scope>
    <source>
        <strain evidence="17">Sxm20200214</strain>
        <tissue evidence="17">Leaf</tissue>
    </source>
</reference>
<keyword evidence="7" id="KW-0547">Nucleotide-binding</keyword>
<dbReference type="Pfam" id="PF08488">
    <property type="entry name" value="WAK"/>
    <property type="match status" value="2"/>
</dbReference>
<keyword evidence="3" id="KW-0597">Phosphoprotein</keyword>
<dbReference type="Gene3D" id="3.30.200.20">
    <property type="entry name" value="Phosphorylase Kinase, domain 1"/>
    <property type="match status" value="1"/>
</dbReference>
<keyword evidence="11" id="KW-0472">Membrane</keyword>
<keyword evidence="13" id="KW-0325">Glycoprotein</keyword>
<dbReference type="GO" id="GO:0005524">
    <property type="term" value="F:ATP binding"/>
    <property type="evidence" value="ECO:0007669"/>
    <property type="project" value="UniProtKB-KW"/>
</dbReference>
<dbReference type="PROSITE" id="PS00108">
    <property type="entry name" value="PROTEIN_KINASE_ST"/>
    <property type="match status" value="1"/>
</dbReference>
<dbReference type="FunFam" id="1.10.510.10:FF:000084">
    <property type="entry name" value="Wall-associated receptor kinase 2"/>
    <property type="match status" value="1"/>
</dbReference>
<keyword evidence="5" id="KW-0812">Transmembrane</keyword>
<comment type="catalytic activity">
    <reaction evidence="15">
        <text>L-threonyl-[protein] + ATP = O-phospho-L-threonyl-[protein] + ADP + H(+)</text>
        <dbReference type="Rhea" id="RHEA:46608"/>
        <dbReference type="Rhea" id="RHEA-COMP:11060"/>
        <dbReference type="Rhea" id="RHEA-COMP:11605"/>
        <dbReference type="ChEBI" id="CHEBI:15378"/>
        <dbReference type="ChEBI" id="CHEBI:30013"/>
        <dbReference type="ChEBI" id="CHEBI:30616"/>
        <dbReference type="ChEBI" id="CHEBI:61977"/>
        <dbReference type="ChEBI" id="CHEBI:456216"/>
    </reaction>
</comment>
<dbReference type="InterPro" id="IPR025287">
    <property type="entry name" value="WAK_GUB"/>
</dbReference>
<dbReference type="PANTHER" id="PTHR27005:SF239">
    <property type="entry name" value="WALL-ASSOCIATED RECEPTOR KINASE-LIKE 11-RELATED"/>
    <property type="match status" value="1"/>
</dbReference>
<evidence type="ECO:0000256" key="7">
    <source>
        <dbReference type="ARBA" id="ARBA00022741"/>
    </source>
</evidence>
<evidence type="ECO:0000256" key="8">
    <source>
        <dbReference type="ARBA" id="ARBA00022777"/>
    </source>
</evidence>
<evidence type="ECO:0000256" key="1">
    <source>
        <dbReference type="ARBA" id="ARBA00004479"/>
    </source>
</evidence>
<gene>
    <name evidence="17" type="ORF">Bca52824_031950</name>
</gene>
<dbReference type="InterPro" id="IPR011009">
    <property type="entry name" value="Kinase-like_dom_sf"/>
</dbReference>
<evidence type="ECO:0000313" key="17">
    <source>
        <dbReference type="EMBL" id="KAG2303299.1"/>
    </source>
</evidence>
<sequence>MQNANFPFLVKLDMEVVDISIPGDRDEFYYRDTLFGAIRIRSPIASVGCSRDGIAQSSESVLNMTDSPFFFGKGNSLVAVGCNSKASLTHMEPIKVACELNCSASKERGCCQSSLPDDFEARQVIGVSLESYDNENSTKQECRVAFLTDEVYTLLNATKPQRLFAKGTNYANCGCNQGYRGNPYLLNGCEDFNECDQINHPDIYLRRRYCGVGDTCVNLVEHHKCERDKTVPIMIDSQEIRGLADHFRAAMKENKLIDIMDARLRDACKPEQVMAVANLARRCLNSKGKKRPYMREVFTELEKICSSPEDSLVKIENDDGDDEEEEGMDMIVIADSWTVGVTAPVASPSSSDDKLFPRSTCSCQPETCGSIKIPYPFGIQEGCYLNEWYKIECRNATFPFLYKLRMEVVNIYLTDVAAVIYSSPRPNYYGSVRVKFGITSAGCSRDGKESASVLNLTDSPFFIGSGNSLVAVGCNTKVSLTNIEPNIVGCELSCSSNKETLPSKNVPFFDKTGCSSNVLSYGYTEDCINNEGEEEQSCDGNGCCRASLPDNNEGMAMDAHQVIGLSLESFDDGNLTSQKCRVAFLTDEVYLSSNITEPERFFAKGYAIVSIGWVIQTMNLPFVDSLICKSAEEYNTLDYKSQSSISCVCNNITISGTNYANCGCNRGYEGNPYLFNGCKGVGAGFGVLVLVGGIWLLRKILKKRSMTRRKKTFFKRNGGLLLQQQLKTRDGNFEKTRIFTSREIDKATENFSDNRILGQGGQGTVYKGMLVDGRTVAVKKSKVVDEDKLEEFINEVVILSQVNHRHVVKLMGCCLETEVPVLVYEFIPNGNLFQHIHEESDDYTMIWGVRLRIAVDIAGALSYLHSAASSPIYHRDVKSTNILLDEKYRAKVSDFGTSRTVTVDHTHWTTVISGTVGYVDPEYYGSSQYTDKSDVYSFGVILVELITGKKPVITLPDSQEIRGLADHFRAAMKENKFFDIIDARIRDTCKPEQVMVVANLARRCLNSKGKKRPYMKEVFTELEKICSFSEDSIMVKIESGDDEEEEGMNMIEISASWTIAVTAPAHSIVPSSSLSDLEPLFPPSTW</sequence>
<dbReference type="SUPFAM" id="SSF56112">
    <property type="entry name" value="Protein kinase-like (PK-like)"/>
    <property type="match status" value="1"/>
</dbReference>
<keyword evidence="12" id="KW-1015">Disulfide bond</keyword>
<evidence type="ECO:0000256" key="13">
    <source>
        <dbReference type="ARBA" id="ARBA00023180"/>
    </source>
</evidence>
<evidence type="ECO:0000256" key="4">
    <source>
        <dbReference type="ARBA" id="ARBA00022679"/>
    </source>
</evidence>
<evidence type="ECO:0000256" key="5">
    <source>
        <dbReference type="ARBA" id="ARBA00022692"/>
    </source>
</evidence>
<accession>A0A8X7V5R1</accession>
<evidence type="ECO:0000256" key="14">
    <source>
        <dbReference type="ARBA" id="ARBA00047558"/>
    </source>
</evidence>
<evidence type="ECO:0000256" key="12">
    <source>
        <dbReference type="ARBA" id="ARBA00023157"/>
    </source>
</evidence>
<keyword evidence="4" id="KW-0808">Transferase</keyword>
<dbReference type="PANTHER" id="PTHR27005">
    <property type="entry name" value="WALL-ASSOCIATED RECEPTOR KINASE-LIKE 21"/>
    <property type="match status" value="1"/>
</dbReference>
<dbReference type="EMBL" id="JAAMPC010000007">
    <property type="protein sequence ID" value="KAG2303299.1"/>
    <property type="molecule type" value="Genomic_DNA"/>
</dbReference>
<dbReference type="GO" id="GO:0007166">
    <property type="term" value="P:cell surface receptor signaling pathway"/>
    <property type="evidence" value="ECO:0007669"/>
    <property type="project" value="InterPro"/>
</dbReference>
<evidence type="ECO:0000256" key="6">
    <source>
        <dbReference type="ARBA" id="ARBA00022729"/>
    </source>
</evidence>
<evidence type="ECO:0000256" key="15">
    <source>
        <dbReference type="ARBA" id="ARBA00047951"/>
    </source>
</evidence>
<dbReference type="GO" id="GO:0005886">
    <property type="term" value="C:plasma membrane"/>
    <property type="evidence" value="ECO:0007669"/>
    <property type="project" value="TreeGrafter"/>
</dbReference>
<comment type="catalytic activity">
    <reaction evidence="14">
        <text>L-seryl-[protein] + ATP = O-phospho-L-seryl-[protein] + ADP + H(+)</text>
        <dbReference type="Rhea" id="RHEA:17989"/>
        <dbReference type="Rhea" id="RHEA-COMP:9863"/>
        <dbReference type="Rhea" id="RHEA-COMP:11604"/>
        <dbReference type="ChEBI" id="CHEBI:15378"/>
        <dbReference type="ChEBI" id="CHEBI:29999"/>
        <dbReference type="ChEBI" id="CHEBI:30616"/>
        <dbReference type="ChEBI" id="CHEBI:83421"/>
        <dbReference type="ChEBI" id="CHEBI:456216"/>
    </reaction>
</comment>
<evidence type="ECO:0000256" key="9">
    <source>
        <dbReference type="ARBA" id="ARBA00022840"/>
    </source>
</evidence>
<feature type="domain" description="Protein kinase" evidence="16">
    <location>
        <begin position="751"/>
        <end position="1025"/>
    </location>
</feature>
<evidence type="ECO:0000259" key="16">
    <source>
        <dbReference type="PROSITE" id="PS50011"/>
    </source>
</evidence>
<dbReference type="InterPro" id="IPR008271">
    <property type="entry name" value="Ser/Thr_kinase_AS"/>
</dbReference>
<protein>
    <recommendedName>
        <fullName evidence="16">Protein kinase domain-containing protein</fullName>
    </recommendedName>
</protein>
<keyword evidence="10" id="KW-1133">Transmembrane helix</keyword>
<dbReference type="InterPro" id="IPR013695">
    <property type="entry name" value="WAK"/>
</dbReference>
<evidence type="ECO:0000256" key="10">
    <source>
        <dbReference type="ARBA" id="ARBA00022989"/>
    </source>
</evidence>
<dbReference type="GO" id="GO:0004674">
    <property type="term" value="F:protein serine/threonine kinase activity"/>
    <property type="evidence" value="ECO:0007669"/>
    <property type="project" value="UniProtKB-KW"/>
</dbReference>
<name>A0A8X7V5R1_BRACI</name>
<dbReference type="Proteomes" id="UP000886595">
    <property type="component" value="Unassembled WGS sequence"/>
</dbReference>
<dbReference type="InterPro" id="IPR000719">
    <property type="entry name" value="Prot_kinase_dom"/>
</dbReference>
<dbReference type="CDD" id="cd14066">
    <property type="entry name" value="STKc_IRAK"/>
    <property type="match status" value="1"/>
</dbReference>
<dbReference type="GO" id="GO:0030247">
    <property type="term" value="F:polysaccharide binding"/>
    <property type="evidence" value="ECO:0007669"/>
    <property type="project" value="InterPro"/>
</dbReference>
<dbReference type="InterPro" id="IPR045274">
    <property type="entry name" value="WAK-like"/>
</dbReference>
<organism evidence="17 18">
    <name type="scientific">Brassica carinata</name>
    <name type="common">Ethiopian mustard</name>
    <name type="synonym">Abyssinian cabbage</name>
    <dbReference type="NCBI Taxonomy" id="52824"/>
    <lineage>
        <taxon>Eukaryota</taxon>
        <taxon>Viridiplantae</taxon>
        <taxon>Streptophyta</taxon>
        <taxon>Embryophyta</taxon>
        <taxon>Tracheophyta</taxon>
        <taxon>Spermatophyta</taxon>
        <taxon>Magnoliopsida</taxon>
        <taxon>eudicotyledons</taxon>
        <taxon>Gunneridae</taxon>
        <taxon>Pentapetalae</taxon>
        <taxon>rosids</taxon>
        <taxon>malvids</taxon>
        <taxon>Brassicales</taxon>
        <taxon>Brassicaceae</taxon>
        <taxon>Brassiceae</taxon>
        <taxon>Brassica</taxon>
    </lineage>
</organism>
<evidence type="ECO:0000313" key="18">
    <source>
        <dbReference type="Proteomes" id="UP000886595"/>
    </source>
</evidence>
<evidence type="ECO:0000256" key="3">
    <source>
        <dbReference type="ARBA" id="ARBA00022553"/>
    </source>
</evidence>
<keyword evidence="2" id="KW-0723">Serine/threonine-protein kinase</keyword>
<comment type="caution">
    <text evidence="17">The sequence shown here is derived from an EMBL/GenBank/DDBJ whole genome shotgun (WGS) entry which is preliminary data.</text>
</comment>
<dbReference type="OrthoDB" id="4062651at2759"/>
<dbReference type="FunFam" id="3.30.200.20:FF:000043">
    <property type="entry name" value="Wall-associated receptor kinase 2"/>
    <property type="match status" value="1"/>
</dbReference>
<dbReference type="Gene3D" id="1.10.510.10">
    <property type="entry name" value="Transferase(Phosphotransferase) domain 1"/>
    <property type="match status" value="2"/>
</dbReference>